<keyword evidence="1" id="KW-1133">Transmembrane helix</keyword>
<protein>
    <submittedName>
        <fullName evidence="2">Membrane protein</fullName>
    </submittedName>
</protein>
<keyword evidence="3" id="KW-1185">Reference proteome</keyword>
<keyword evidence="1" id="KW-0812">Transmembrane</keyword>
<accession>A0A918B3Z1</accession>
<dbReference type="EMBL" id="BMSV01000011">
    <property type="protein sequence ID" value="GGQ24993.1"/>
    <property type="molecule type" value="Genomic_DNA"/>
</dbReference>
<proteinExistence type="predicted"/>
<reference evidence="2" key="1">
    <citation type="journal article" date="2014" name="Int. J. Syst. Evol. Microbiol.">
        <title>Complete genome sequence of Corynebacterium casei LMG S-19264T (=DSM 44701T), isolated from a smear-ripened cheese.</title>
        <authorList>
            <consortium name="US DOE Joint Genome Institute (JGI-PGF)"/>
            <person name="Walter F."/>
            <person name="Albersmeier A."/>
            <person name="Kalinowski J."/>
            <person name="Ruckert C."/>
        </authorList>
    </citation>
    <scope>NUCLEOTIDE SEQUENCE</scope>
    <source>
        <strain evidence="2">JCM 4335</strain>
    </source>
</reference>
<name>A0A918B3Z1_9ACTN</name>
<dbReference type="Proteomes" id="UP000654123">
    <property type="component" value="Unassembled WGS sequence"/>
</dbReference>
<feature type="transmembrane region" description="Helical" evidence="1">
    <location>
        <begin position="49"/>
        <end position="66"/>
    </location>
</feature>
<evidence type="ECO:0000313" key="3">
    <source>
        <dbReference type="Proteomes" id="UP000654123"/>
    </source>
</evidence>
<dbReference type="AlphaFoldDB" id="A0A918B3Z1"/>
<keyword evidence="1" id="KW-0472">Membrane</keyword>
<evidence type="ECO:0000313" key="2">
    <source>
        <dbReference type="EMBL" id="GGQ24993.1"/>
    </source>
</evidence>
<organism evidence="2 3">
    <name type="scientific">Streptomyces roseolilacinus</name>
    <dbReference type="NCBI Taxonomy" id="66904"/>
    <lineage>
        <taxon>Bacteria</taxon>
        <taxon>Bacillati</taxon>
        <taxon>Actinomycetota</taxon>
        <taxon>Actinomycetes</taxon>
        <taxon>Kitasatosporales</taxon>
        <taxon>Streptomycetaceae</taxon>
        <taxon>Streptomyces</taxon>
    </lineage>
</organism>
<evidence type="ECO:0000256" key="1">
    <source>
        <dbReference type="SAM" id="Phobius"/>
    </source>
</evidence>
<dbReference type="InterPro" id="IPR025329">
    <property type="entry name" value="DUF4235"/>
</dbReference>
<gene>
    <name evidence="2" type="ORF">GCM10010249_49670</name>
</gene>
<reference evidence="2" key="2">
    <citation type="submission" date="2020-09" db="EMBL/GenBank/DDBJ databases">
        <authorList>
            <person name="Sun Q."/>
            <person name="Ohkuma M."/>
        </authorList>
    </citation>
    <scope>NUCLEOTIDE SEQUENCE</scope>
    <source>
        <strain evidence="2">JCM 4335</strain>
    </source>
</reference>
<sequence>MLYRPVGLILGLAGGAAASALFTQAWKAVGRGSDAPDALDEDRSWREILIAAAIQGAIFSVVRAAVDRGGAIGVRRLTGTWPGGS</sequence>
<dbReference type="Pfam" id="PF14019">
    <property type="entry name" value="DUF4235"/>
    <property type="match status" value="1"/>
</dbReference>
<comment type="caution">
    <text evidence="2">The sequence shown here is derived from an EMBL/GenBank/DDBJ whole genome shotgun (WGS) entry which is preliminary data.</text>
</comment>